<gene>
    <name evidence="2" type="ORF">ASPVEDRAFT_263771</name>
</gene>
<dbReference type="OrthoDB" id="5059721at2759"/>
<dbReference type="GeneID" id="63725409"/>
<dbReference type="RefSeq" id="XP_040662740.1">
    <property type="nucleotide sequence ID" value="XM_040809898.1"/>
</dbReference>
<keyword evidence="3" id="KW-1185">Reference proteome</keyword>
<feature type="compositionally biased region" description="Basic and acidic residues" evidence="1">
    <location>
        <begin position="10"/>
        <end position="20"/>
    </location>
</feature>
<dbReference type="Proteomes" id="UP000184073">
    <property type="component" value="Unassembled WGS sequence"/>
</dbReference>
<organism evidence="2 3">
    <name type="scientific">Aspergillus versicolor CBS 583.65</name>
    <dbReference type="NCBI Taxonomy" id="1036611"/>
    <lineage>
        <taxon>Eukaryota</taxon>
        <taxon>Fungi</taxon>
        <taxon>Dikarya</taxon>
        <taxon>Ascomycota</taxon>
        <taxon>Pezizomycotina</taxon>
        <taxon>Eurotiomycetes</taxon>
        <taxon>Eurotiomycetidae</taxon>
        <taxon>Eurotiales</taxon>
        <taxon>Aspergillaceae</taxon>
        <taxon>Aspergillus</taxon>
        <taxon>Aspergillus subgen. Nidulantes</taxon>
    </lineage>
</organism>
<evidence type="ECO:0000313" key="2">
    <source>
        <dbReference type="EMBL" id="OJI96977.1"/>
    </source>
</evidence>
<dbReference type="EMBL" id="KV878125">
    <property type="protein sequence ID" value="OJI96977.1"/>
    <property type="molecule type" value="Genomic_DNA"/>
</dbReference>
<dbReference type="VEuPathDB" id="FungiDB:ASPVEDRAFT_263771"/>
<sequence>MSFGTINWETENRHNHQQPDLHSKRELHGIYIAYVASKLQQDITPTLLWYTNQPPDHFTSMMLALYNCIAIDISHLFTSPVWLTLSCEFPTMPVHLSHEQATTALNHAEASLQHLHLEVIFLAPTLHVIGVQIARKSNRSRIVSFIGRTKQKGLL</sequence>
<protein>
    <submittedName>
        <fullName evidence="2">Uncharacterized protein</fullName>
    </submittedName>
</protein>
<feature type="region of interest" description="Disordered" evidence="1">
    <location>
        <begin position="1"/>
        <end position="20"/>
    </location>
</feature>
<accession>A0A1L9P626</accession>
<name>A0A1L9P626_ASPVE</name>
<proteinExistence type="predicted"/>
<evidence type="ECO:0000313" key="3">
    <source>
        <dbReference type="Proteomes" id="UP000184073"/>
    </source>
</evidence>
<reference evidence="3" key="1">
    <citation type="journal article" date="2017" name="Genome Biol.">
        <title>Comparative genomics reveals high biological diversity and specific adaptations in the industrially and medically important fungal genus Aspergillus.</title>
        <authorList>
            <person name="de Vries R.P."/>
            <person name="Riley R."/>
            <person name="Wiebenga A."/>
            <person name="Aguilar-Osorio G."/>
            <person name="Amillis S."/>
            <person name="Uchima C.A."/>
            <person name="Anderluh G."/>
            <person name="Asadollahi M."/>
            <person name="Askin M."/>
            <person name="Barry K."/>
            <person name="Battaglia E."/>
            <person name="Bayram O."/>
            <person name="Benocci T."/>
            <person name="Braus-Stromeyer S.A."/>
            <person name="Caldana C."/>
            <person name="Canovas D."/>
            <person name="Cerqueira G.C."/>
            <person name="Chen F."/>
            <person name="Chen W."/>
            <person name="Choi C."/>
            <person name="Clum A."/>
            <person name="Dos Santos R.A."/>
            <person name="Damasio A.R."/>
            <person name="Diallinas G."/>
            <person name="Emri T."/>
            <person name="Fekete E."/>
            <person name="Flipphi M."/>
            <person name="Freyberg S."/>
            <person name="Gallo A."/>
            <person name="Gournas C."/>
            <person name="Habgood R."/>
            <person name="Hainaut M."/>
            <person name="Harispe M.L."/>
            <person name="Henrissat B."/>
            <person name="Hilden K.S."/>
            <person name="Hope R."/>
            <person name="Hossain A."/>
            <person name="Karabika E."/>
            <person name="Karaffa L."/>
            <person name="Karanyi Z."/>
            <person name="Krasevec N."/>
            <person name="Kuo A."/>
            <person name="Kusch H."/>
            <person name="LaButti K."/>
            <person name="Lagendijk E.L."/>
            <person name="Lapidus A."/>
            <person name="Levasseur A."/>
            <person name="Lindquist E."/>
            <person name="Lipzen A."/>
            <person name="Logrieco A.F."/>
            <person name="MacCabe A."/>
            <person name="Maekelae M.R."/>
            <person name="Malavazi I."/>
            <person name="Melin P."/>
            <person name="Meyer V."/>
            <person name="Mielnichuk N."/>
            <person name="Miskei M."/>
            <person name="Molnar A.P."/>
            <person name="Mule G."/>
            <person name="Ngan C.Y."/>
            <person name="Orejas M."/>
            <person name="Orosz E."/>
            <person name="Ouedraogo J.P."/>
            <person name="Overkamp K.M."/>
            <person name="Park H.-S."/>
            <person name="Perrone G."/>
            <person name="Piumi F."/>
            <person name="Punt P.J."/>
            <person name="Ram A.F."/>
            <person name="Ramon A."/>
            <person name="Rauscher S."/>
            <person name="Record E."/>
            <person name="Riano-Pachon D.M."/>
            <person name="Robert V."/>
            <person name="Roehrig J."/>
            <person name="Ruller R."/>
            <person name="Salamov A."/>
            <person name="Salih N.S."/>
            <person name="Samson R.A."/>
            <person name="Sandor E."/>
            <person name="Sanguinetti M."/>
            <person name="Schuetze T."/>
            <person name="Sepcic K."/>
            <person name="Shelest E."/>
            <person name="Sherlock G."/>
            <person name="Sophianopoulou V."/>
            <person name="Squina F.M."/>
            <person name="Sun H."/>
            <person name="Susca A."/>
            <person name="Todd R.B."/>
            <person name="Tsang A."/>
            <person name="Unkles S.E."/>
            <person name="van de Wiele N."/>
            <person name="van Rossen-Uffink D."/>
            <person name="Oliveira J.V."/>
            <person name="Vesth T.C."/>
            <person name="Visser J."/>
            <person name="Yu J.-H."/>
            <person name="Zhou M."/>
            <person name="Andersen M.R."/>
            <person name="Archer D.B."/>
            <person name="Baker S.E."/>
            <person name="Benoit I."/>
            <person name="Brakhage A.A."/>
            <person name="Braus G.H."/>
            <person name="Fischer R."/>
            <person name="Frisvad J.C."/>
            <person name="Goldman G.H."/>
            <person name="Houbraken J."/>
            <person name="Oakley B."/>
            <person name="Pocsi I."/>
            <person name="Scazzocchio C."/>
            <person name="Seiboth B."/>
            <person name="vanKuyk P.A."/>
            <person name="Wortman J."/>
            <person name="Dyer P.S."/>
            <person name="Grigoriev I.V."/>
        </authorList>
    </citation>
    <scope>NUCLEOTIDE SEQUENCE [LARGE SCALE GENOMIC DNA]</scope>
    <source>
        <strain evidence="3">CBS 583.65</strain>
    </source>
</reference>
<evidence type="ECO:0000256" key="1">
    <source>
        <dbReference type="SAM" id="MobiDB-lite"/>
    </source>
</evidence>
<dbReference type="AlphaFoldDB" id="A0A1L9P626"/>